<evidence type="ECO:0000313" key="3">
    <source>
        <dbReference type="Proteomes" id="UP001562354"/>
    </source>
</evidence>
<dbReference type="InterPro" id="IPR004045">
    <property type="entry name" value="Glutathione_S-Trfase_N"/>
</dbReference>
<dbReference type="Pfam" id="PF17172">
    <property type="entry name" value="GST_N_4"/>
    <property type="match status" value="1"/>
</dbReference>
<accession>A0ABR3PPH9</accession>
<feature type="domain" description="GST N-terminal" evidence="1">
    <location>
        <begin position="1"/>
        <end position="47"/>
    </location>
</feature>
<dbReference type="GeneID" id="95975237"/>
<keyword evidence="3" id="KW-1185">Reference proteome</keyword>
<comment type="caution">
    <text evidence="2">The sequence shown here is derived from an EMBL/GenBank/DDBJ whole genome shotgun (WGS) entry which is preliminary data.</text>
</comment>
<dbReference type="PROSITE" id="PS50404">
    <property type="entry name" value="GST_NTER"/>
    <property type="match status" value="1"/>
</dbReference>
<proteinExistence type="predicted"/>
<dbReference type="Proteomes" id="UP001562354">
    <property type="component" value="Unassembled WGS sequence"/>
</dbReference>
<protein>
    <recommendedName>
        <fullName evidence="1">GST N-terminal domain-containing protein</fullName>
    </recommendedName>
</protein>
<evidence type="ECO:0000259" key="1">
    <source>
        <dbReference type="PROSITE" id="PS50404"/>
    </source>
</evidence>
<dbReference type="EMBL" id="JBFMKM010000003">
    <property type="protein sequence ID" value="KAL1311363.1"/>
    <property type="molecule type" value="Genomic_DNA"/>
</dbReference>
<dbReference type="RefSeq" id="XP_069204212.1">
    <property type="nucleotide sequence ID" value="XM_069340739.1"/>
</dbReference>
<organism evidence="2 3">
    <name type="scientific">Neodothiora populina</name>
    <dbReference type="NCBI Taxonomy" id="2781224"/>
    <lineage>
        <taxon>Eukaryota</taxon>
        <taxon>Fungi</taxon>
        <taxon>Dikarya</taxon>
        <taxon>Ascomycota</taxon>
        <taxon>Pezizomycotina</taxon>
        <taxon>Dothideomycetes</taxon>
        <taxon>Dothideomycetidae</taxon>
        <taxon>Dothideales</taxon>
        <taxon>Dothioraceae</taxon>
        <taxon>Neodothiora</taxon>
    </lineage>
</organism>
<gene>
    <name evidence="2" type="ORF">AAFC00_001534</name>
</gene>
<dbReference type="InterPro" id="IPR012336">
    <property type="entry name" value="Thioredoxin-like_fold"/>
</dbReference>
<reference evidence="2 3" key="1">
    <citation type="submission" date="2024-07" db="EMBL/GenBank/DDBJ databases">
        <title>Draft sequence of the Neodothiora populina.</title>
        <authorList>
            <person name="Drown D.D."/>
            <person name="Schuette U.S."/>
            <person name="Buechlein A.B."/>
            <person name="Rusch D.R."/>
            <person name="Winton L.W."/>
            <person name="Adams G.A."/>
        </authorList>
    </citation>
    <scope>NUCLEOTIDE SEQUENCE [LARGE SCALE GENOMIC DNA]</scope>
    <source>
        <strain evidence="2 3">CPC 39397</strain>
    </source>
</reference>
<evidence type="ECO:0000313" key="2">
    <source>
        <dbReference type="EMBL" id="KAL1311363.1"/>
    </source>
</evidence>
<sequence length="87" mass="9972">MGPKGKIPYLKISDSSTEQEEQAQNAQILGDSALIIKYLVEEQGLEDLNKGLSGEDKSKDLAIRALLEDKLYFYHMRECWIDNYYAQ</sequence>
<name>A0ABR3PPH9_9PEZI</name>